<gene>
    <name evidence="2" type="ORF">JMJ77_005375</name>
</gene>
<proteinExistence type="predicted"/>
<feature type="compositionally biased region" description="Polar residues" evidence="1">
    <location>
        <begin position="12"/>
        <end position="21"/>
    </location>
</feature>
<dbReference type="EMBL" id="JAESDN010000001">
    <property type="protein sequence ID" value="KAG7057995.1"/>
    <property type="molecule type" value="Genomic_DNA"/>
</dbReference>
<feature type="region of interest" description="Disordered" evidence="1">
    <location>
        <begin position="1"/>
        <end position="21"/>
    </location>
</feature>
<protein>
    <submittedName>
        <fullName evidence="2">Uncharacterized protein</fullName>
    </submittedName>
</protein>
<accession>A0A9P7RK71</accession>
<dbReference type="Proteomes" id="UP000699042">
    <property type="component" value="Unassembled WGS sequence"/>
</dbReference>
<evidence type="ECO:0000313" key="2">
    <source>
        <dbReference type="EMBL" id="KAG7057995.1"/>
    </source>
</evidence>
<dbReference type="AlphaFoldDB" id="A0A9P7RK71"/>
<organism evidence="2 3">
    <name type="scientific">Colletotrichum scovillei</name>
    <dbReference type="NCBI Taxonomy" id="1209932"/>
    <lineage>
        <taxon>Eukaryota</taxon>
        <taxon>Fungi</taxon>
        <taxon>Dikarya</taxon>
        <taxon>Ascomycota</taxon>
        <taxon>Pezizomycotina</taxon>
        <taxon>Sordariomycetes</taxon>
        <taxon>Hypocreomycetidae</taxon>
        <taxon>Glomerellales</taxon>
        <taxon>Glomerellaceae</taxon>
        <taxon>Colletotrichum</taxon>
        <taxon>Colletotrichum acutatum species complex</taxon>
    </lineage>
</organism>
<comment type="caution">
    <text evidence="2">The sequence shown here is derived from an EMBL/GenBank/DDBJ whole genome shotgun (WGS) entry which is preliminary data.</text>
</comment>
<evidence type="ECO:0000313" key="3">
    <source>
        <dbReference type="Proteomes" id="UP000699042"/>
    </source>
</evidence>
<evidence type="ECO:0000256" key="1">
    <source>
        <dbReference type="SAM" id="MobiDB-lite"/>
    </source>
</evidence>
<name>A0A9P7RK71_9PEZI</name>
<keyword evidence="3" id="KW-1185">Reference proteome</keyword>
<sequence length="62" mass="6990">MCTLPRCPNDHSPASYSTDPSANEHLLCETIVEDICRCSWFPAPRSEFPAILSMISRSVMFQ</sequence>
<reference evidence="2" key="1">
    <citation type="submission" date="2021-05" db="EMBL/GenBank/DDBJ databases">
        <title>Comparative genomics of three Colletotrichum scovillei strains and genetic complementation revealed genes involved fungal growth and virulence on chili pepper.</title>
        <authorList>
            <person name="Hsieh D.-K."/>
            <person name="Chuang S.-C."/>
            <person name="Chen C.-Y."/>
            <person name="Chao Y.-T."/>
            <person name="Lu M.-Y.J."/>
            <person name="Lee M.-H."/>
            <person name="Shih M.-C."/>
        </authorList>
    </citation>
    <scope>NUCLEOTIDE SEQUENCE</scope>
    <source>
        <strain evidence="2">Coll-153</strain>
    </source>
</reference>